<comment type="subcellular location">
    <subcellularLocation>
        <location evidence="1">Cytoplasm</location>
        <location evidence="1">Cytoskeleton</location>
        <location evidence="1">Microtubule organizing center</location>
        <location evidence="1">Centrosome</location>
    </subcellularLocation>
</comment>
<feature type="non-terminal residue" evidence="7">
    <location>
        <position position="1"/>
    </location>
</feature>
<dbReference type="InterPro" id="IPR056289">
    <property type="entry name" value="CEP76_N"/>
</dbReference>
<keyword evidence="8" id="KW-1185">Reference proteome</keyword>
<dbReference type="Proteomes" id="UP000566314">
    <property type="component" value="Unassembled WGS sequence"/>
</dbReference>
<feature type="domain" description="Centrosomal protein of 76 kDa C-terminal" evidence="4">
    <location>
        <begin position="527"/>
        <end position="664"/>
    </location>
</feature>
<dbReference type="InterPro" id="IPR052299">
    <property type="entry name" value="CEP76"/>
</dbReference>
<evidence type="ECO:0000259" key="6">
    <source>
        <dbReference type="Pfam" id="PF24656"/>
    </source>
</evidence>
<feature type="domain" description="CEP76 C2" evidence="3">
    <location>
        <begin position="102"/>
        <end position="259"/>
    </location>
</feature>
<dbReference type="OrthoDB" id="5527234at2759"/>
<evidence type="ECO:0000259" key="5">
    <source>
        <dbReference type="Pfam" id="PF24654"/>
    </source>
</evidence>
<dbReference type="PANTHER" id="PTHR46436:SF1">
    <property type="entry name" value="CENTROSOMAL PROTEIN OF 76 KDA"/>
    <property type="match status" value="1"/>
</dbReference>
<dbReference type="PANTHER" id="PTHR46436">
    <property type="entry name" value="CENTROSOMAL PROTEIN OF 76 KDA"/>
    <property type="match status" value="1"/>
</dbReference>
<evidence type="ECO:0000256" key="1">
    <source>
        <dbReference type="ARBA" id="ARBA00004300"/>
    </source>
</evidence>
<feature type="domain" description="CEP76/DRC7 peptidase-like" evidence="6">
    <location>
        <begin position="379"/>
        <end position="499"/>
    </location>
</feature>
<evidence type="ECO:0000259" key="4">
    <source>
        <dbReference type="Pfam" id="PF24652"/>
    </source>
</evidence>
<reference evidence="7 8" key="1">
    <citation type="submission" date="2019-09" db="EMBL/GenBank/DDBJ databases">
        <title>Bird 10,000 Genomes (B10K) Project - Family phase.</title>
        <authorList>
            <person name="Zhang G."/>
        </authorList>
    </citation>
    <scope>NUCLEOTIDE SEQUENCE [LARGE SCALE GENOMIC DNA]</scope>
    <source>
        <strain evidence="7">B10K-DU-012-02</strain>
    </source>
</reference>
<feature type="non-terminal residue" evidence="7">
    <location>
        <position position="667"/>
    </location>
</feature>
<protein>
    <submittedName>
        <fullName evidence="7">CEP76 protein</fullName>
    </submittedName>
</protein>
<organism evidence="7 8">
    <name type="scientific">Buphagus erythrorhynchus</name>
    <name type="common">red-billed oxpecker</name>
    <dbReference type="NCBI Taxonomy" id="245048"/>
    <lineage>
        <taxon>Eukaryota</taxon>
        <taxon>Metazoa</taxon>
        <taxon>Chordata</taxon>
        <taxon>Craniata</taxon>
        <taxon>Vertebrata</taxon>
        <taxon>Euteleostomi</taxon>
        <taxon>Archelosauria</taxon>
        <taxon>Archosauria</taxon>
        <taxon>Dinosauria</taxon>
        <taxon>Saurischia</taxon>
        <taxon>Theropoda</taxon>
        <taxon>Coelurosauria</taxon>
        <taxon>Aves</taxon>
        <taxon>Neognathae</taxon>
        <taxon>Neoaves</taxon>
        <taxon>Telluraves</taxon>
        <taxon>Australaves</taxon>
        <taxon>Passeriformes</taxon>
        <taxon>Sturnidae</taxon>
        <taxon>Buphagus</taxon>
    </lineage>
</organism>
<keyword evidence="2" id="KW-0963">Cytoplasm</keyword>
<dbReference type="InterPro" id="IPR056290">
    <property type="entry name" value="CEPT76/DRC7_peptidase-like_dom"/>
</dbReference>
<proteinExistence type="predicted"/>
<dbReference type="InterPro" id="IPR056288">
    <property type="entry name" value="CEP76_C"/>
</dbReference>
<gene>
    <name evidence="7" type="primary">Cep76</name>
    <name evidence="7" type="ORF">BUPERY_R07554</name>
</gene>
<feature type="domain" description="CEP76 N-terminal" evidence="5">
    <location>
        <begin position="10"/>
        <end position="69"/>
    </location>
</feature>
<dbReference type="Pfam" id="PF24656">
    <property type="entry name" value="CEPT76_peptidase"/>
    <property type="match status" value="1"/>
</dbReference>
<dbReference type="Pfam" id="PF24654">
    <property type="entry name" value="CEP76_N"/>
    <property type="match status" value="1"/>
</dbReference>
<evidence type="ECO:0000313" key="7">
    <source>
        <dbReference type="EMBL" id="NXU03379.1"/>
    </source>
</evidence>
<dbReference type="Pfam" id="PF15627">
    <property type="entry name" value="CEP76-C2"/>
    <property type="match status" value="1"/>
</dbReference>
<name>A0A7L3HFG4_9PASS</name>
<dbReference type="GO" id="GO:0005813">
    <property type="term" value="C:centrosome"/>
    <property type="evidence" value="ECO:0007669"/>
    <property type="project" value="UniProtKB-SubCell"/>
</dbReference>
<dbReference type="GO" id="GO:0005814">
    <property type="term" value="C:centriole"/>
    <property type="evidence" value="ECO:0007669"/>
    <property type="project" value="TreeGrafter"/>
</dbReference>
<dbReference type="GO" id="GO:0046599">
    <property type="term" value="P:regulation of centriole replication"/>
    <property type="evidence" value="ECO:0007669"/>
    <property type="project" value="TreeGrafter"/>
</dbReference>
<sequence>MSLPPEKASELKQIIHQQLLKMDVHGRIREVLAETIREELAPEHQQLSTEDLIKALRQRGIIDDVMKELKFVTDVNGTERTLAPKPSTHFVDREPPVLKKTNIDPTRRYLYLQVLGGKAFLDHLQEPEPLPGQICSTFTLCLHFRNQRFRSKPVPCACEPDFQDGFLLEIHKDSLGDGSKMVDATTMLSISDPVHMVLIKTDTFGETTLVASYFLEWRSVLAAENGITNVAVELLGVGTESKVSVGVLNIRLEMYPQLNKTLSSEIISTQFTLERQKTAEKERLFLVYAKQWWREYLQIRPTHNTRLVKIFAQFTMNLFKPTFLHISLLCCGRARLCCLDTSKISEFYIFNILNNYLTKEPYCSASECCTLCYEAFIVQAIFGDCEDHANLLCSLLLGFGLEAFVCVGTKAKGVPHTWVMTCGSDGTITFWESLTGHRYIHRPINPDDPPLVEQPKPLYPYRTIGCIFNHQKFFGNCQPSDAVELCVFDLHDESKWKPMSGEAIKSVCPPGATSSVPPFPPLCASTIDAAVTSNEIEVQLRILVSEHRKDLGLSTVWDDHLSYLLSPALAAYELERTTGVTAGNEEFQDSVRRAVPDGHTFKGFPIHFVHRNARRAFATCLRSPFCEEIICCRGDQVRLAVRVRVFTYPESACAVWIMFACKYRSVL</sequence>
<evidence type="ECO:0000256" key="2">
    <source>
        <dbReference type="ARBA" id="ARBA00022490"/>
    </source>
</evidence>
<dbReference type="Pfam" id="PF24652">
    <property type="entry name" value="CEP76_C"/>
    <property type="match status" value="1"/>
</dbReference>
<evidence type="ECO:0000313" key="8">
    <source>
        <dbReference type="Proteomes" id="UP000566314"/>
    </source>
</evidence>
<dbReference type="AlphaFoldDB" id="A0A7L3HFG4"/>
<comment type="caution">
    <text evidence="7">The sequence shown here is derived from an EMBL/GenBank/DDBJ whole genome shotgun (WGS) entry which is preliminary data.</text>
</comment>
<evidence type="ECO:0000259" key="3">
    <source>
        <dbReference type="Pfam" id="PF15627"/>
    </source>
</evidence>
<dbReference type="EMBL" id="VZTT01057610">
    <property type="protein sequence ID" value="NXU03379.1"/>
    <property type="molecule type" value="Genomic_DNA"/>
</dbReference>
<dbReference type="InterPro" id="IPR028926">
    <property type="entry name" value="CEP76-C2"/>
</dbReference>
<accession>A0A7L3HFG4</accession>